<reference evidence="3 4" key="1">
    <citation type="submission" date="2016-02" db="EMBL/GenBank/DDBJ databases">
        <title>Paenibacillus sp. LPB0068, isolated from Crassostrea gigas.</title>
        <authorList>
            <person name="Shin S.-K."/>
            <person name="Yi H."/>
        </authorList>
    </citation>
    <scope>NUCLEOTIDE SEQUENCE [LARGE SCALE GENOMIC DNA]</scope>
    <source>
        <strain evidence="3 4">LPB0068</strain>
    </source>
</reference>
<gene>
    <name evidence="3" type="ORF">PNBC_07320</name>
</gene>
<proteinExistence type="predicted"/>
<dbReference type="OrthoDB" id="2640165at2"/>
<feature type="transmembrane region" description="Helical" evidence="1">
    <location>
        <begin position="12"/>
        <end position="30"/>
    </location>
</feature>
<evidence type="ECO:0000259" key="2">
    <source>
        <dbReference type="Pfam" id="PF13349"/>
    </source>
</evidence>
<keyword evidence="1" id="KW-0472">Membrane</keyword>
<dbReference type="Pfam" id="PF13349">
    <property type="entry name" value="DUF4097"/>
    <property type="match status" value="1"/>
</dbReference>
<keyword evidence="1" id="KW-0812">Transmembrane</keyword>
<name>A0A167ESK5_9BACL</name>
<dbReference type="Proteomes" id="UP000077134">
    <property type="component" value="Unassembled WGS sequence"/>
</dbReference>
<dbReference type="InterPro" id="IPR025164">
    <property type="entry name" value="Toastrack_DUF4097"/>
</dbReference>
<protein>
    <recommendedName>
        <fullName evidence="2">DUF4097 domain-containing protein</fullName>
    </recommendedName>
</protein>
<accession>A0A167ESK5</accession>
<feature type="domain" description="DUF4097" evidence="2">
    <location>
        <begin position="180"/>
        <end position="330"/>
    </location>
</feature>
<evidence type="ECO:0000313" key="4">
    <source>
        <dbReference type="Proteomes" id="UP000077134"/>
    </source>
</evidence>
<evidence type="ECO:0000256" key="1">
    <source>
        <dbReference type="SAM" id="Phobius"/>
    </source>
</evidence>
<comment type="caution">
    <text evidence="3">The sequence shown here is derived from an EMBL/GenBank/DDBJ whole genome shotgun (WGS) entry which is preliminary data.</text>
</comment>
<dbReference type="KEGG" id="pcx:LPB68_15700"/>
<dbReference type="AlphaFoldDB" id="A0A167ESK5"/>
<dbReference type="EMBL" id="LSFN01000006">
    <property type="protein sequence ID" value="OAB75839.1"/>
    <property type="molecule type" value="Genomic_DNA"/>
</dbReference>
<organism evidence="3 4">
    <name type="scientific">Paenibacillus crassostreae</name>
    <dbReference type="NCBI Taxonomy" id="1763538"/>
    <lineage>
        <taxon>Bacteria</taxon>
        <taxon>Bacillati</taxon>
        <taxon>Bacillota</taxon>
        <taxon>Bacilli</taxon>
        <taxon>Bacillales</taxon>
        <taxon>Paenibacillaceae</taxon>
        <taxon>Paenibacillus</taxon>
    </lineage>
</organism>
<feature type="transmembrane region" description="Helical" evidence="1">
    <location>
        <begin position="42"/>
        <end position="60"/>
    </location>
</feature>
<dbReference type="RefSeq" id="WP_068656742.1">
    <property type="nucleotide sequence ID" value="NZ_CP017770.1"/>
</dbReference>
<sequence length="423" mass="47189">MNRKHKIRIGRYTAALLLVTTGFLLILDIIQGSEHMLLILKWWPLIAVMWGLESIFILIISKRHSGVSRTTFRLDLKGVSLSVLLSACVFIVTQQEHYLQLWNKVSLNLTASSVDFSEQEGEHLTKDEQMIPVTFDSENIIISNTNGNIYLHREPIDHIQISTEIWVDQINGPEVEDIFEQSVVEVSEGTTINIETKGKAYGQSGKRQPRMNLSVSLPEDRRFNYEVRTMNGNIILEDVNAIEDIQLESANGKLEIRNVLGNVKGKTLNGGVRITKLSGDADITSNQGNMEATDTTGRLRLTTQLGNISAIRVGGDVDMRTKNGNIYVSQPLRNLKAESLNGNIVAITQQVAGDWDIYSAVGIMDLKLPLEGNYKLNGVISFGEIRSSIPAFTIYNKKIFGTIGEGDYFIHIDGNSDLSVNYY</sequence>
<dbReference type="STRING" id="1763538.LPB68_15700"/>
<keyword evidence="4" id="KW-1185">Reference proteome</keyword>
<keyword evidence="1" id="KW-1133">Transmembrane helix</keyword>
<feature type="transmembrane region" description="Helical" evidence="1">
    <location>
        <begin position="72"/>
        <end position="92"/>
    </location>
</feature>
<evidence type="ECO:0000313" key="3">
    <source>
        <dbReference type="EMBL" id="OAB75839.1"/>
    </source>
</evidence>